<feature type="domain" description="Thioredoxin-like fold" evidence="4">
    <location>
        <begin position="48"/>
        <end position="215"/>
    </location>
</feature>
<dbReference type="InterPro" id="IPR050824">
    <property type="entry name" value="Thiol_disulfide_DsbA"/>
</dbReference>
<evidence type="ECO:0000313" key="6">
    <source>
        <dbReference type="Proteomes" id="UP000663207"/>
    </source>
</evidence>
<dbReference type="PANTHER" id="PTHR35891:SF2">
    <property type="entry name" value="THIOL:DISULFIDE INTERCHANGE PROTEIN DSBA"/>
    <property type="match status" value="1"/>
</dbReference>
<protein>
    <submittedName>
        <fullName evidence="5">Thiol:disulfide interchange protein DsbA/DsbL</fullName>
    </submittedName>
</protein>
<evidence type="ECO:0000256" key="1">
    <source>
        <dbReference type="ARBA" id="ARBA00022729"/>
    </source>
</evidence>
<dbReference type="InterPro" id="IPR036249">
    <property type="entry name" value="Thioredoxin-like_sf"/>
</dbReference>
<dbReference type="RefSeq" id="WP_207381495.1">
    <property type="nucleotide sequence ID" value="NZ_CP071502.1"/>
</dbReference>
<dbReference type="SUPFAM" id="SSF52833">
    <property type="entry name" value="Thioredoxin-like"/>
    <property type="match status" value="1"/>
</dbReference>
<reference evidence="5 6" key="1">
    <citation type="submission" date="2021-03" db="EMBL/GenBank/DDBJ databases">
        <title>Novel species identification of genus Shewanella.</title>
        <authorList>
            <person name="Liu G."/>
            <person name="Zhang Q."/>
        </authorList>
    </citation>
    <scope>NUCLEOTIDE SEQUENCE [LARGE SCALE GENOMIC DNA]</scope>
    <source>
        <strain evidence="5 6">FJAT-52962</strain>
    </source>
</reference>
<dbReference type="Proteomes" id="UP000663207">
    <property type="component" value="Chromosome"/>
</dbReference>
<organism evidence="5 6">
    <name type="scientific">Shewanella sedimentimangrovi</name>
    <dbReference type="NCBI Taxonomy" id="2814293"/>
    <lineage>
        <taxon>Bacteria</taxon>
        <taxon>Pseudomonadati</taxon>
        <taxon>Pseudomonadota</taxon>
        <taxon>Gammaproteobacteria</taxon>
        <taxon>Alteromonadales</taxon>
        <taxon>Shewanellaceae</taxon>
        <taxon>Shewanella</taxon>
    </lineage>
</organism>
<dbReference type="InterPro" id="IPR023205">
    <property type="entry name" value="DsbA/DsbL"/>
</dbReference>
<dbReference type="PIRSF" id="PIRSF001488">
    <property type="entry name" value="Tdi_protein"/>
    <property type="match status" value="1"/>
</dbReference>
<dbReference type="Gene3D" id="3.40.30.10">
    <property type="entry name" value="Glutaredoxin"/>
    <property type="match status" value="1"/>
</dbReference>
<feature type="signal peptide" evidence="3">
    <location>
        <begin position="1"/>
        <end position="26"/>
    </location>
</feature>
<gene>
    <name evidence="5" type="ORF">JYB85_06215</name>
</gene>
<dbReference type="InterPro" id="IPR012336">
    <property type="entry name" value="Thioredoxin-like_fold"/>
</dbReference>
<dbReference type="EMBL" id="CP071502">
    <property type="protein sequence ID" value="QSX38413.1"/>
    <property type="molecule type" value="Genomic_DNA"/>
</dbReference>
<proteinExistence type="predicted"/>
<keyword evidence="1 3" id="KW-0732">Signal</keyword>
<evidence type="ECO:0000256" key="2">
    <source>
        <dbReference type="SAM" id="MobiDB-lite"/>
    </source>
</evidence>
<dbReference type="Pfam" id="PF13462">
    <property type="entry name" value="Thioredoxin_4"/>
    <property type="match status" value="1"/>
</dbReference>
<dbReference type="CDD" id="cd03019">
    <property type="entry name" value="DsbA_DsbA"/>
    <property type="match status" value="1"/>
</dbReference>
<accession>A0ABX7R5P4</accession>
<feature type="chain" id="PRO_5046562917" evidence="3">
    <location>
        <begin position="27"/>
        <end position="257"/>
    </location>
</feature>
<dbReference type="PANTHER" id="PTHR35891">
    <property type="entry name" value="THIOL:DISULFIDE INTERCHANGE PROTEIN DSBA"/>
    <property type="match status" value="1"/>
</dbReference>
<sequence length="257" mass="28421">MPKHLTLQKRLTLAAALIALPFFGFAGDFVEGKHYIQISDQAPSKTPKVTEFFSFFCHNCFNMEVQYLPAIKAGLKSDISFDTKHVDFMNSDIGTEVMRALAVIHASERQTEMARAMFNAIQGADGAQGHHDHSAEGHSAKSHEPQIQSRDDIKAVFAGFGIDGAQYDKLADSKEADAKLALWRQQQQEFAVQSVPSFVVNDKYMVNLQEIRTLEELSGLMNYLATEKDKVEEKGGSLGWAALGLLALAAMGRRRLA</sequence>
<evidence type="ECO:0000259" key="4">
    <source>
        <dbReference type="Pfam" id="PF13462"/>
    </source>
</evidence>
<evidence type="ECO:0000256" key="3">
    <source>
        <dbReference type="SAM" id="SignalP"/>
    </source>
</evidence>
<feature type="region of interest" description="Disordered" evidence="2">
    <location>
        <begin position="125"/>
        <end position="148"/>
    </location>
</feature>
<feature type="compositionally biased region" description="Basic and acidic residues" evidence="2">
    <location>
        <begin position="128"/>
        <end position="148"/>
    </location>
</feature>
<name>A0ABX7R5P4_9GAMM</name>
<evidence type="ECO:0000313" key="5">
    <source>
        <dbReference type="EMBL" id="QSX38413.1"/>
    </source>
</evidence>
<keyword evidence="6" id="KW-1185">Reference proteome</keyword>